<dbReference type="AlphaFoldDB" id="A0A0G3G5X1"/>
<name>A0A0G3G5X1_9GAMM</name>
<dbReference type="Pfam" id="PF05258">
    <property type="entry name" value="DciA"/>
    <property type="match status" value="1"/>
</dbReference>
<evidence type="ECO:0000313" key="2">
    <source>
        <dbReference type="Proteomes" id="UP000064201"/>
    </source>
</evidence>
<gene>
    <name evidence="1" type="ORF">TVD_02220</name>
</gene>
<dbReference type="Proteomes" id="UP000064201">
    <property type="component" value="Chromosome"/>
</dbReference>
<keyword evidence="2" id="KW-1185">Reference proteome</keyword>
<reference evidence="1 2" key="1">
    <citation type="submission" date="2015-04" db="EMBL/GenBank/DDBJ databases">
        <title>Complete Sequence for the Genome of the Thioalkalivibrio versutus D301.</title>
        <authorList>
            <person name="Mu T."/>
            <person name="Zhou J."/>
            <person name="Xu X."/>
        </authorList>
    </citation>
    <scope>NUCLEOTIDE SEQUENCE [LARGE SCALE GENOMIC DNA]</scope>
    <source>
        <strain evidence="1 2">D301</strain>
    </source>
</reference>
<evidence type="ECO:0008006" key="3">
    <source>
        <dbReference type="Google" id="ProtNLM"/>
    </source>
</evidence>
<protein>
    <recommendedName>
        <fullName evidence="3">DUF721 domain-containing protein</fullName>
    </recommendedName>
</protein>
<dbReference type="EMBL" id="CP011367">
    <property type="protein sequence ID" value="AKJ94261.1"/>
    <property type="molecule type" value="Genomic_DNA"/>
</dbReference>
<dbReference type="KEGG" id="tvr:TVD_02220"/>
<organism evidence="1 2">
    <name type="scientific">Thioalkalivibrio versutus</name>
    <dbReference type="NCBI Taxonomy" id="106634"/>
    <lineage>
        <taxon>Bacteria</taxon>
        <taxon>Pseudomonadati</taxon>
        <taxon>Pseudomonadota</taxon>
        <taxon>Gammaproteobacteria</taxon>
        <taxon>Chromatiales</taxon>
        <taxon>Ectothiorhodospiraceae</taxon>
        <taxon>Thioalkalivibrio</taxon>
    </lineage>
</organism>
<sequence length="145" mass="16090">MTPQRITRFIARDFSAHSSRDRGVERALEGLVGNALQAGRLAFTLREDTLVAICANRGLATELRFQQRELLKTLRAAGFEGIEQIRIRLTNTPRPPQPTTRLERREIPDAARRILADTASSIQDPGLAGALERLARAARPSPKPD</sequence>
<proteinExistence type="predicted"/>
<accession>A0A0G3G5X1</accession>
<dbReference type="InterPro" id="IPR007922">
    <property type="entry name" value="DciA-like"/>
</dbReference>
<dbReference type="RefSeq" id="WP_018939028.1">
    <property type="nucleotide sequence ID" value="NZ_CP011367.1"/>
</dbReference>
<dbReference type="OrthoDB" id="5784439at2"/>
<dbReference type="PATRIC" id="fig|106634.4.peg.451"/>
<evidence type="ECO:0000313" key="1">
    <source>
        <dbReference type="EMBL" id="AKJ94261.1"/>
    </source>
</evidence>